<evidence type="ECO:0000256" key="1">
    <source>
        <dbReference type="ARBA" id="ARBA00001947"/>
    </source>
</evidence>
<evidence type="ECO:0000259" key="19">
    <source>
        <dbReference type="PROSITE" id="PS51192"/>
    </source>
</evidence>
<dbReference type="NCBIfam" id="NF009538">
    <property type="entry name" value="PRK12904.1"/>
    <property type="match status" value="1"/>
</dbReference>
<dbReference type="PROSITE" id="PS51194">
    <property type="entry name" value="HELICASE_CTER"/>
    <property type="match status" value="1"/>
</dbReference>
<dbReference type="FunFam" id="3.40.50.300:FF:000113">
    <property type="entry name" value="Preprotein translocase subunit SecA"/>
    <property type="match status" value="1"/>
</dbReference>
<feature type="domain" description="Helicase C-terminal" evidence="20">
    <location>
        <begin position="441"/>
        <end position="646"/>
    </location>
</feature>
<feature type="region of interest" description="Disordered" evidence="18">
    <location>
        <begin position="871"/>
        <end position="895"/>
    </location>
</feature>
<dbReference type="GO" id="GO:0017038">
    <property type="term" value="P:protein import"/>
    <property type="evidence" value="ECO:0007669"/>
    <property type="project" value="InterPro"/>
</dbReference>
<dbReference type="PROSITE" id="PS51192">
    <property type="entry name" value="HELICASE_ATP_BIND_1"/>
    <property type="match status" value="1"/>
</dbReference>
<evidence type="ECO:0000259" key="21">
    <source>
        <dbReference type="PROSITE" id="PS51196"/>
    </source>
</evidence>
<evidence type="ECO:0000259" key="20">
    <source>
        <dbReference type="PROSITE" id="PS51194"/>
    </source>
</evidence>
<comment type="subcellular location">
    <subcellularLocation>
        <location evidence="16">Cell membrane</location>
        <topology evidence="16">Peripheral membrane protein</topology>
        <orientation evidence="16">Cytoplasmic side</orientation>
    </subcellularLocation>
    <subcellularLocation>
        <location evidence="16">Cytoplasm</location>
    </subcellularLocation>
    <text evidence="16">Distribution is 50-50.</text>
</comment>
<dbReference type="GO" id="GO:0005886">
    <property type="term" value="C:plasma membrane"/>
    <property type="evidence" value="ECO:0007669"/>
    <property type="project" value="UniProtKB-SubCell"/>
</dbReference>
<dbReference type="EMBL" id="RSED01000007">
    <property type="protein sequence ID" value="RRS04331.1"/>
    <property type="molecule type" value="Genomic_DNA"/>
</dbReference>
<keyword evidence="11 16" id="KW-0653">Protein transport</keyword>
<evidence type="ECO:0000256" key="18">
    <source>
        <dbReference type="SAM" id="MobiDB-lite"/>
    </source>
</evidence>
<keyword evidence="7" id="KW-0479">Metal-binding</keyword>
<dbReference type="GO" id="GO:0005524">
    <property type="term" value="F:ATP binding"/>
    <property type="evidence" value="ECO:0007669"/>
    <property type="project" value="UniProtKB-UniRule"/>
</dbReference>
<dbReference type="Pfam" id="PF21090">
    <property type="entry name" value="P-loop_SecA"/>
    <property type="match status" value="1"/>
</dbReference>
<dbReference type="InterPro" id="IPR036266">
    <property type="entry name" value="SecA_Wing/Scaffold_sf"/>
</dbReference>
<dbReference type="InterPro" id="IPR011116">
    <property type="entry name" value="SecA_Wing/Scaffold"/>
</dbReference>
<evidence type="ECO:0000256" key="17">
    <source>
        <dbReference type="RuleBase" id="RU003874"/>
    </source>
</evidence>
<evidence type="ECO:0000256" key="9">
    <source>
        <dbReference type="ARBA" id="ARBA00022833"/>
    </source>
</evidence>
<comment type="caution">
    <text evidence="22">The sequence shown here is derived from an EMBL/GenBank/DDBJ whole genome shotgun (WGS) entry which is preliminary data.</text>
</comment>
<dbReference type="InterPro" id="IPR000185">
    <property type="entry name" value="SecA"/>
</dbReference>
<dbReference type="SUPFAM" id="SSF52540">
    <property type="entry name" value="P-loop containing nucleoside triphosphate hydrolases"/>
    <property type="match status" value="2"/>
</dbReference>
<dbReference type="InterPro" id="IPR011130">
    <property type="entry name" value="SecA_preprotein_X-link_dom"/>
</dbReference>
<evidence type="ECO:0000256" key="2">
    <source>
        <dbReference type="ARBA" id="ARBA00007650"/>
    </source>
</evidence>
<dbReference type="EC" id="7.4.2.8" evidence="16"/>
<dbReference type="PANTHER" id="PTHR30612:SF0">
    <property type="entry name" value="CHLOROPLAST PROTEIN-TRANSPORTING ATPASE"/>
    <property type="match status" value="1"/>
</dbReference>
<dbReference type="PANTHER" id="PTHR30612">
    <property type="entry name" value="SECA INNER MEMBRANE COMPONENT OF SEC PROTEIN SECRETION SYSTEM"/>
    <property type="match status" value="1"/>
</dbReference>
<evidence type="ECO:0000313" key="23">
    <source>
        <dbReference type="Proteomes" id="UP000269265"/>
    </source>
</evidence>
<keyword evidence="13 16" id="KW-0811">Translocation</keyword>
<dbReference type="PROSITE" id="PS01312">
    <property type="entry name" value="SECA"/>
    <property type="match status" value="1"/>
</dbReference>
<organism evidence="22 23">
    <name type="scientific">Aquabacterium soli</name>
    <dbReference type="NCBI Taxonomy" id="2493092"/>
    <lineage>
        <taxon>Bacteria</taxon>
        <taxon>Pseudomonadati</taxon>
        <taxon>Pseudomonadota</taxon>
        <taxon>Betaproteobacteria</taxon>
        <taxon>Burkholderiales</taxon>
        <taxon>Aquabacterium</taxon>
    </lineage>
</organism>
<feature type="binding site" evidence="16">
    <location>
        <begin position="105"/>
        <end position="109"/>
    </location>
    <ligand>
        <name>ATP</name>
        <dbReference type="ChEBI" id="CHEBI:30616"/>
    </ligand>
</feature>
<feature type="binding site" evidence="16">
    <location>
        <position position="516"/>
    </location>
    <ligand>
        <name>ATP</name>
        <dbReference type="ChEBI" id="CHEBI:30616"/>
    </ligand>
</feature>
<dbReference type="InterPro" id="IPR027417">
    <property type="entry name" value="P-loop_NTPase"/>
</dbReference>
<dbReference type="FunFam" id="3.40.50.300:FF:000081">
    <property type="entry name" value="Preprotein translocase subunit SecA"/>
    <property type="match status" value="1"/>
</dbReference>
<name>A0A3R8TTA1_9BURK</name>
<dbReference type="Pfam" id="PF02810">
    <property type="entry name" value="SEC-C"/>
    <property type="match status" value="1"/>
</dbReference>
<gene>
    <name evidence="16 22" type="primary">secA</name>
    <name evidence="22" type="ORF">EIP75_10580</name>
</gene>
<dbReference type="InterPro" id="IPR036670">
    <property type="entry name" value="SecA_X-link_sf"/>
</dbReference>
<dbReference type="NCBIfam" id="TIGR00963">
    <property type="entry name" value="secA"/>
    <property type="match status" value="1"/>
</dbReference>
<evidence type="ECO:0000256" key="16">
    <source>
        <dbReference type="HAMAP-Rule" id="MF_01382"/>
    </source>
</evidence>
<keyword evidence="12 16" id="KW-1278">Translocase</keyword>
<evidence type="ECO:0000256" key="4">
    <source>
        <dbReference type="ARBA" id="ARBA00022475"/>
    </source>
</evidence>
<dbReference type="GO" id="GO:0046872">
    <property type="term" value="F:metal ion binding"/>
    <property type="evidence" value="ECO:0007669"/>
    <property type="project" value="UniProtKB-KW"/>
</dbReference>
<evidence type="ECO:0000256" key="6">
    <source>
        <dbReference type="ARBA" id="ARBA00022519"/>
    </source>
</evidence>
<feature type="binding site" evidence="16">
    <location>
        <position position="87"/>
    </location>
    <ligand>
        <name>ATP</name>
        <dbReference type="ChEBI" id="CHEBI:30616"/>
    </ligand>
</feature>
<dbReference type="InterPro" id="IPR014001">
    <property type="entry name" value="Helicase_ATP-bd"/>
</dbReference>
<dbReference type="InterPro" id="IPR014018">
    <property type="entry name" value="SecA_motor_DEAD"/>
</dbReference>
<dbReference type="AlphaFoldDB" id="A0A3R8TTA1"/>
<dbReference type="InterPro" id="IPR004027">
    <property type="entry name" value="SEC_C_motif"/>
</dbReference>
<dbReference type="SMART" id="SM00957">
    <property type="entry name" value="SecA_DEAD"/>
    <property type="match status" value="1"/>
</dbReference>
<dbReference type="OrthoDB" id="9805579at2"/>
<comment type="cofactor">
    <cofactor evidence="1">
        <name>Zn(2+)</name>
        <dbReference type="ChEBI" id="CHEBI:29105"/>
    </cofactor>
</comment>
<reference evidence="22 23" key="1">
    <citation type="submission" date="2018-12" db="EMBL/GenBank/DDBJ databases">
        <title>The whole draft genome of Aquabacterium sp. SJQ9.</title>
        <authorList>
            <person name="Sun L."/>
            <person name="Gao X."/>
            <person name="Chen W."/>
            <person name="Huang K."/>
        </authorList>
    </citation>
    <scope>NUCLEOTIDE SEQUENCE [LARGE SCALE GENOMIC DNA]</scope>
    <source>
        <strain evidence="22 23">SJQ9</strain>
    </source>
</reference>
<evidence type="ECO:0000256" key="13">
    <source>
        <dbReference type="ARBA" id="ARBA00023010"/>
    </source>
</evidence>
<evidence type="ECO:0000313" key="22">
    <source>
        <dbReference type="EMBL" id="RRS04331.1"/>
    </source>
</evidence>
<dbReference type="CDD" id="cd18803">
    <property type="entry name" value="SF2_C_secA"/>
    <property type="match status" value="1"/>
</dbReference>
<evidence type="ECO:0000256" key="8">
    <source>
        <dbReference type="ARBA" id="ARBA00022741"/>
    </source>
</evidence>
<feature type="domain" description="SecA family profile" evidence="21">
    <location>
        <begin position="3"/>
        <end position="630"/>
    </location>
</feature>
<dbReference type="InterPro" id="IPR020937">
    <property type="entry name" value="SecA_CS"/>
</dbReference>
<keyword evidence="8 16" id="KW-0547">Nucleotide-binding</keyword>
<dbReference type="GO" id="GO:0005829">
    <property type="term" value="C:cytosol"/>
    <property type="evidence" value="ECO:0007669"/>
    <property type="project" value="TreeGrafter"/>
</dbReference>
<dbReference type="Pfam" id="PF07517">
    <property type="entry name" value="SecA_DEAD"/>
    <property type="match status" value="1"/>
</dbReference>
<dbReference type="SMART" id="SM00958">
    <property type="entry name" value="SecA_PP_bind"/>
    <property type="match status" value="1"/>
</dbReference>
<dbReference type="SUPFAM" id="SSF81767">
    <property type="entry name" value="Pre-protein crosslinking domain of SecA"/>
    <property type="match status" value="1"/>
</dbReference>
<keyword evidence="6" id="KW-0997">Cell inner membrane</keyword>
<dbReference type="HAMAP" id="MF_01382">
    <property type="entry name" value="SecA"/>
    <property type="match status" value="1"/>
</dbReference>
<dbReference type="Proteomes" id="UP000269265">
    <property type="component" value="Unassembled WGS sequence"/>
</dbReference>
<dbReference type="GO" id="GO:0008564">
    <property type="term" value="F:protein-exporting ATPase activity"/>
    <property type="evidence" value="ECO:0007669"/>
    <property type="project" value="UniProtKB-EC"/>
</dbReference>
<dbReference type="Pfam" id="PF01043">
    <property type="entry name" value="SecA_PP_bind"/>
    <property type="match status" value="1"/>
</dbReference>
<dbReference type="GO" id="GO:0043952">
    <property type="term" value="P:protein transport by the Sec complex"/>
    <property type="evidence" value="ECO:0007669"/>
    <property type="project" value="UniProtKB-ARBA"/>
</dbReference>
<dbReference type="InterPro" id="IPR044722">
    <property type="entry name" value="SecA_SF2_C"/>
</dbReference>
<evidence type="ECO:0000256" key="3">
    <source>
        <dbReference type="ARBA" id="ARBA00022448"/>
    </source>
</evidence>
<dbReference type="GO" id="GO:0031522">
    <property type="term" value="C:cell envelope Sec protein transport complex"/>
    <property type="evidence" value="ECO:0007669"/>
    <property type="project" value="TreeGrafter"/>
</dbReference>
<dbReference type="InterPro" id="IPR011115">
    <property type="entry name" value="SecA_DEAD"/>
</dbReference>
<dbReference type="SUPFAM" id="SSF81886">
    <property type="entry name" value="Helical scaffold and wing domains of SecA"/>
    <property type="match status" value="1"/>
</dbReference>
<dbReference type="FunFam" id="3.90.1440.10:FF:000001">
    <property type="entry name" value="Preprotein translocase subunit SecA"/>
    <property type="match status" value="1"/>
</dbReference>
<dbReference type="InterPro" id="IPR001650">
    <property type="entry name" value="Helicase_C-like"/>
</dbReference>
<sequence>MLPKILTTIFGSRNERQLKEYRRTVAKINALEPNFEPLTDEQLRAKTDEFRQRIAKGETLDDLLPEAFAVVREGSKRVFKMRHFDVQLLGGMSLHNGKVAEMRTGEGKTLTATLPVYLNALTGKGVHLVTVNDYLARRDAEWMGKLYTFLGLTVGINLPQMPREQKQAAYAADITYGTNNEYGFDYLRDNMVYEVRDRVQRGLNYAIVDEVDSILIDEARTPLIISGQAEDHTELYLAINAIAPSLKKQIGEADPRTGEGVIEPGDFTADEKSRQITLTDDGHENAERLMTEAGLLPEGASLYDAANITLIHHLYAALRAHHLFHKDQHYVVQQGEVVIVDEFTGRLMSGRRWSDGLHQAVEAKEGVEIQAENQTLASITFQNYFRMYGKLSGMTGTADTEAYEFQEIYGLETLVIPPNRIMLRKDQLDLVYKTAKEKYEAIVADIKECHGRGQPVLVGTTSIENSELVAKLLERDKLPHQVLNAKQHAREAEIVAQAGRPGMITIATNMAGRGTDIVLGGNIEKLVQAIEQDESLDHAAKQLKIDQLKAEQIELNAKVKELGGLRIIATERHESRRIDNQLRGRAGRQGDPGSSRFYLSLDDPLMRIFAGDRVRAIMDRLKMPEGEAIEAGIVSRSIESAQRKVEGHNFDMRKQLLEYDDVSNDQRKVIYQQRNELLETQDVAESIAALRGGALTDVVRAHVPAESVEEQWDLPGLEKNLQEEWQIEVDLVKWVGSASAVDDNDVLERVLKAGEDTYAAKTARVGAEQFASFERMVLLQSIDTHWREHLAALDYLRQGIHLRGYAQKNPKQEYKREAFELFGQLLTTVKMDVTRLLLTVRIQSQEEAAQAAQAIEEQGEAFSNITYTHPNEDGSVATEKEGQPAAAADLPRVGRNDPCPCGSGQKFKNCHGKLA</sequence>
<dbReference type="Gene3D" id="3.90.1440.10">
    <property type="entry name" value="SecA, preprotein cross-linking domain"/>
    <property type="match status" value="1"/>
</dbReference>
<keyword evidence="3 16" id="KW-0813">Transport</keyword>
<evidence type="ECO:0000256" key="10">
    <source>
        <dbReference type="ARBA" id="ARBA00022840"/>
    </source>
</evidence>
<evidence type="ECO:0000256" key="14">
    <source>
        <dbReference type="ARBA" id="ARBA00023136"/>
    </source>
</evidence>
<evidence type="ECO:0000256" key="7">
    <source>
        <dbReference type="ARBA" id="ARBA00022723"/>
    </source>
</evidence>
<dbReference type="FunFam" id="1.10.3060.10:FF:000003">
    <property type="entry name" value="Protein translocase subunit SecA"/>
    <property type="match status" value="1"/>
</dbReference>
<dbReference type="PROSITE" id="PS51196">
    <property type="entry name" value="SECA_MOTOR_DEAD"/>
    <property type="match status" value="1"/>
</dbReference>
<keyword evidence="23" id="KW-1185">Reference proteome</keyword>
<dbReference type="CDD" id="cd17928">
    <property type="entry name" value="DEXDc_SecA"/>
    <property type="match status" value="1"/>
</dbReference>
<feature type="domain" description="Helicase ATP-binding" evidence="19">
    <location>
        <begin position="89"/>
        <end position="247"/>
    </location>
</feature>
<evidence type="ECO:0000256" key="12">
    <source>
        <dbReference type="ARBA" id="ARBA00022967"/>
    </source>
</evidence>
<keyword evidence="14 16" id="KW-0472">Membrane</keyword>
<dbReference type="GO" id="GO:0006605">
    <property type="term" value="P:protein targeting"/>
    <property type="evidence" value="ECO:0007669"/>
    <property type="project" value="UniProtKB-UniRule"/>
</dbReference>
<dbReference type="Gene3D" id="3.40.50.300">
    <property type="entry name" value="P-loop containing nucleotide triphosphate hydrolases"/>
    <property type="match status" value="2"/>
</dbReference>
<dbReference type="Gene3D" id="1.10.3060.10">
    <property type="entry name" value="Helical scaffold and wing domains of SecA"/>
    <property type="match status" value="1"/>
</dbReference>
<comment type="subunit">
    <text evidence="16">Monomer and homodimer. Part of the essential Sec protein translocation apparatus which comprises SecA, SecYEG and auxiliary proteins SecDF-YajC and YidC.</text>
</comment>
<dbReference type="GO" id="GO:0065002">
    <property type="term" value="P:intracellular protein transmembrane transport"/>
    <property type="evidence" value="ECO:0007669"/>
    <property type="project" value="UniProtKB-UniRule"/>
</dbReference>
<protein>
    <recommendedName>
        <fullName evidence="16 17">Protein translocase subunit SecA</fullName>
        <ecNumber evidence="16">7.4.2.8</ecNumber>
    </recommendedName>
</protein>
<accession>A0A3R8TTA1</accession>
<evidence type="ECO:0000256" key="15">
    <source>
        <dbReference type="ARBA" id="ARBA00034006"/>
    </source>
</evidence>
<dbReference type="RefSeq" id="WP_125243239.1">
    <property type="nucleotide sequence ID" value="NZ_RSED01000007.1"/>
</dbReference>
<dbReference type="PRINTS" id="PR00906">
    <property type="entry name" value="SECA"/>
</dbReference>
<evidence type="ECO:0000256" key="5">
    <source>
        <dbReference type="ARBA" id="ARBA00022490"/>
    </source>
</evidence>
<keyword evidence="5 16" id="KW-0963">Cytoplasm</keyword>
<comment type="function">
    <text evidence="16">Part of the Sec protein translocase complex. Interacts with the SecYEG preprotein conducting channel. Has a central role in coupling the hydrolysis of ATP to the transfer of proteins into and across the cell membrane, serving both as a receptor for the preprotein-SecB complex and as an ATP-driven molecular motor driving the stepwise translocation of polypeptide chains across the membrane.</text>
</comment>
<dbReference type="Pfam" id="PF07516">
    <property type="entry name" value="SecA_SW"/>
    <property type="match status" value="1"/>
</dbReference>
<keyword evidence="4 16" id="KW-1003">Cell membrane</keyword>
<comment type="similarity">
    <text evidence="2 16 17">Belongs to the SecA family.</text>
</comment>
<comment type="catalytic activity">
    <reaction evidence="15 16">
        <text>ATP + H2O + cellular proteinSide 1 = ADP + phosphate + cellular proteinSide 2.</text>
        <dbReference type="EC" id="7.4.2.8"/>
    </reaction>
</comment>
<evidence type="ECO:0000256" key="11">
    <source>
        <dbReference type="ARBA" id="ARBA00022927"/>
    </source>
</evidence>
<proteinExistence type="inferred from homology"/>
<keyword evidence="9" id="KW-0862">Zinc</keyword>
<keyword evidence="10 16" id="KW-0067">ATP-binding</keyword>